<evidence type="ECO:0000256" key="3">
    <source>
        <dbReference type="ARBA" id="ARBA00022801"/>
    </source>
</evidence>
<feature type="domain" description="Alpha-L-rhamnosidase C-terminal" evidence="7">
    <location>
        <begin position="769"/>
        <end position="835"/>
    </location>
</feature>
<dbReference type="EMBL" id="VRMG01000009">
    <property type="protein sequence ID" value="TXN29333.1"/>
    <property type="molecule type" value="Genomic_DNA"/>
</dbReference>
<keyword evidence="3" id="KW-0378">Hydrolase</keyword>
<name>A0A5C8ULY6_9MICO</name>
<gene>
    <name evidence="8" type="ORF">FVP33_14240</name>
</gene>
<evidence type="ECO:0000256" key="1">
    <source>
        <dbReference type="ARBA" id="ARBA00001445"/>
    </source>
</evidence>
<dbReference type="Gene3D" id="1.50.10.10">
    <property type="match status" value="1"/>
</dbReference>
<dbReference type="Gene3D" id="2.60.420.10">
    <property type="entry name" value="Maltose phosphorylase, domain 3"/>
    <property type="match status" value="1"/>
</dbReference>
<evidence type="ECO:0000259" key="7">
    <source>
        <dbReference type="Pfam" id="PF17390"/>
    </source>
</evidence>
<evidence type="ECO:0000259" key="4">
    <source>
        <dbReference type="Pfam" id="PF05592"/>
    </source>
</evidence>
<dbReference type="InterPro" id="IPR013783">
    <property type="entry name" value="Ig-like_fold"/>
</dbReference>
<feature type="domain" description="Alpha-L-rhamnosidase concanavalin-like" evidence="4">
    <location>
        <begin position="318"/>
        <end position="414"/>
    </location>
</feature>
<dbReference type="InterPro" id="IPR035396">
    <property type="entry name" value="Bac_rhamnosid6H"/>
</dbReference>
<protein>
    <recommendedName>
        <fullName evidence="2">alpha-L-rhamnosidase</fullName>
        <ecNumber evidence="2">3.2.1.40</ecNumber>
    </recommendedName>
</protein>
<dbReference type="AlphaFoldDB" id="A0A5C8ULY6"/>
<dbReference type="InterPro" id="IPR016007">
    <property type="entry name" value="Alpha_rhamnosid"/>
</dbReference>
<dbReference type="Pfam" id="PF17389">
    <property type="entry name" value="Bac_rhamnosid6H"/>
    <property type="match status" value="1"/>
</dbReference>
<dbReference type="Pfam" id="PF05592">
    <property type="entry name" value="Bac_rhamnosid"/>
    <property type="match status" value="1"/>
</dbReference>
<dbReference type="RefSeq" id="WP_147784351.1">
    <property type="nucleotide sequence ID" value="NZ_VRMG01000009.1"/>
</dbReference>
<feature type="domain" description="Alpha-L-rhamnosidase six-hairpin glycosidase" evidence="6">
    <location>
        <begin position="418"/>
        <end position="767"/>
    </location>
</feature>
<dbReference type="PIRSF" id="PIRSF010631">
    <property type="entry name" value="A-rhamnsds"/>
    <property type="match status" value="1"/>
</dbReference>
<dbReference type="Pfam" id="PF08531">
    <property type="entry name" value="Bac_rhamnosid_N"/>
    <property type="match status" value="1"/>
</dbReference>
<proteinExistence type="predicted"/>
<dbReference type="InterPro" id="IPR012341">
    <property type="entry name" value="6hp_glycosidase-like_sf"/>
</dbReference>
<dbReference type="PANTHER" id="PTHR33307:SF6">
    <property type="entry name" value="ALPHA-RHAMNOSIDASE (EUROFUNG)-RELATED"/>
    <property type="match status" value="1"/>
</dbReference>
<sequence length="856" mass="92625">MTATVTSVTVELRTDSDDVAISTPRLSWTTASTTGEWTQVGAEIELDGEHLSAVDGRDSVLVAWPFAPIVPRSRHAVRVRVTGNDGVVSEWSEPREFVAAFLADGEWVAPLVGLASPERVAQPALLRTEFMIAAPLVRATLYATAHGAYQVQINGREVDDQILKPGWTPYPRRLIHESTDVTALIAVGANAIGVQIAGAWYTERYGFRVTSPPFYGEQPAAALQLAIEYADGSTDRIVTGPDWRATGEGPIVASGIYDGESHDARREQDGWAQAGFDDGGWHAVRLDSDPMPVPTARTSPAVRAIEERAVEEELVSASGQRILDFGQNLVGRLRIRVRGEAGTVVTLRHAEVLEHGELGVRPLRLAKATDTYTLRGVDEEVWEPAFTFHGFRYAQVTGLPEPIDGDDVTAVVIHSDMRRTGWFESSHEMLNRLHENVVWGIRGNFLYLPTDCPQRDERLGWTGDIQVFAPTASFVYDTNAFLTSWSVDLAMEQDAAGGGIVPFVIPDVLHDAATPAAAWGDAATVVPTVLHERFGDIGVLETQFDSMRGWADCLLALAGDRMLWEGGFQFGDWLDPTAPPHDAALAKTDPHIVASAYLYRSVDFTARAAAILGRHADAERYAALAERVRAAFLSEYVTETGRMMSDAQTAYALAIVFGLSGSSAQRAGMGQRLAELVSENGYRIGTGFVGTPLIADALTATGHLDVAGRLLTQTENPSWLYPVTMGATTIWERWDSMLEDGSINPGEMTSFNHYALGAVADWLHRTVAGLAPAAPGYRVIRIAPQPLAELDHATASLDTPYGPARVAWRREGDRVVVEAEVPANTTAEVILPGREPIAVGSGAHTWTVDSAPPSGS</sequence>
<evidence type="ECO:0000259" key="5">
    <source>
        <dbReference type="Pfam" id="PF08531"/>
    </source>
</evidence>
<reference evidence="8 9" key="1">
    <citation type="submission" date="2019-08" db="EMBL/GenBank/DDBJ databases">
        <title>Bacterial whole genome sequence for Glaciihabitans sp. CHu50b-6-2.</title>
        <authorList>
            <person name="Jin L."/>
        </authorList>
    </citation>
    <scope>NUCLEOTIDE SEQUENCE [LARGE SCALE GENOMIC DNA]</scope>
    <source>
        <strain evidence="8 9">CHu50b-6-2</strain>
    </source>
</reference>
<dbReference type="Gene3D" id="2.60.40.10">
    <property type="entry name" value="Immunoglobulins"/>
    <property type="match status" value="1"/>
</dbReference>
<dbReference type="InterPro" id="IPR008902">
    <property type="entry name" value="Rhamnosid_concanavalin"/>
</dbReference>
<dbReference type="Gene3D" id="2.60.120.260">
    <property type="entry name" value="Galactose-binding domain-like"/>
    <property type="match status" value="2"/>
</dbReference>
<accession>A0A5C8ULY6</accession>
<evidence type="ECO:0000256" key="2">
    <source>
        <dbReference type="ARBA" id="ARBA00012652"/>
    </source>
</evidence>
<dbReference type="GO" id="GO:0005975">
    <property type="term" value="P:carbohydrate metabolic process"/>
    <property type="evidence" value="ECO:0007669"/>
    <property type="project" value="InterPro"/>
</dbReference>
<dbReference type="Proteomes" id="UP000321379">
    <property type="component" value="Unassembled WGS sequence"/>
</dbReference>
<evidence type="ECO:0000313" key="8">
    <source>
        <dbReference type="EMBL" id="TXN29333.1"/>
    </source>
</evidence>
<dbReference type="Pfam" id="PF17390">
    <property type="entry name" value="Bac_rhamnosid_C"/>
    <property type="match status" value="1"/>
</dbReference>
<dbReference type="EC" id="3.2.1.40" evidence="2"/>
<evidence type="ECO:0000313" key="9">
    <source>
        <dbReference type="Proteomes" id="UP000321379"/>
    </source>
</evidence>
<dbReference type="GO" id="GO:0030596">
    <property type="term" value="F:alpha-L-rhamnosidase activity"/>
    <property type="evidence" value="ECO:0007669"/>
    <property type="project" value="UniProtKB-EC"/>
</dbReference>
<dbReference type="InterPro" id="IPR013737">
    <property type="entry name" value="Bac_rhamnosid_N"/>
</dbReference>
<dbReference type="InterPro" id="IPR035398">
    <property type="entry name" value="Bac_rhamnosid_C"/>
</dbReference>
<dbReference type="SUPFAM" id="SSF48208">
    <property type="entry name" value="Six-hairpin glycosidases"/>
    <property type="match status" value="1"/>
</dbReference>
<dbReference type="Pfam" id="PF25788">
    <property type="entry name" value="Ig_Rha78A_N"/>
    <property type="match status" value="1"/>
</dbReference>
<evidence type="ECO:0000259" key="6">
    <source>
        <dbReference type="Pfam" id="PF17389"/>
    </source>
</evidence>
<feature type="domain" description="Bacterial alpha-L-rhamnosidase N-terminal" evidence="5">
    <location>
        <begin position="137"/>
        <end position="305"/>
    </location>
</feature>
<organism evidence="8 9">
    <name type="scientific">Lacisediminihabitans profunda</name>
    <dbReference type="NCBI Taxonomy" id="2594790"/>
    <lineage>
        <taxon>Bacteria</taxon>
        <taxon>Bacillati</taxon>
        <taxon>Actinomycetota</taxon>
        <taxon>Actinomycetes</taxon>
        <taxon>Micrococcales</taxon>
        <taxon>Microbacteriaceae</taxon>
        <taxon>Lacisediminihabitans</taxon>
    </lineage>
</organism>
<dbReference type="PANTHER" id="PTHR33307">
    <property type="entry name" value="ALPHA-RHAMNOSIDASE (EUROFUNG)"/>
    <property type="match status" value="1"/>
</dbReference>
<comment type="caution">
    <text evidence="8">The sequence shown here is derived from an EMBL/GenBank/DDBJ whole genome shotgun (WGS) entry which is preliminary data.</text>
</comment>
<comment type="catalytic activity">
    <reaction evidence="1">
        <text>Hydrolysis of terminal non-reducing alpha-L-rhamnose residues in alpha-L-rhamnosides.</text>
        <dbReference type="EC" id="3.2.1.40"/>
    </reaction>
</comment>
<dbReference type="InterPro" id="IPR008928">
    <property type="entry name" value="6-hairpin_glycosidase_sf"/>
</dbReference>
<keyword evidence="9" id="KW-1185">Reference proteome</keyword>